<dbReference type="Gene3D" id="1.10.439.20">
    <property type="entry name" value="Phospholipase B-like, domain 2"/>
    <property type="match status" value="1"/>
</dbReference>
<accession>F6S788</accession>
<dbReference type="Proteomes" id="UP000008144">
    <property type="component" value="Unassembled WGS sequence"/>
</dbReference>
<evidence type="ECO:0000256" key="7">
    <source>
        <dbReference type="RuleBase" id="RU364138"/>
    </source>
</evidence>
<reference evidence="8" key="3">
    <citation type="submission" date="2025-09" db="UniProtKB">
        <authorList>
            <consortium name="Ensembl"/>
        </authorList>
    </citation>
    <scope>IDENTIFICATION</scope>
</reference>
<comment type="function">
    <text evidence="7">Putative phospholipase.</text>
</comment>
<proteinExistence type="inferred from homology"/>
<dbReference type="Ensembl" id="ENSCINT00000027213.2">
    <property type="protein sequence ID" value="ENSCINP00000026967.2"/>
    <property type="gene ID" value="ENSCING00000005481.3"/>
</dbReference>
<dbReference type="GeneTree" id="ENSGT00530000063509"/>
<keyword evidence="6" id="KW-0325">Glycoprotein</keyword>
<evidence type="ECO:0000256" key="5">
    <source>
        <dbReference type="ARBA" id="ARBA00023098"/>
    </source>
</evidence>
<reference evidence="9" key="1">
    <citation type="journal article" date="2002" name="Science">
        <title>The draft genome of Ciona intestinalis: insights into chordate and vertebrate origins.</title>
        <authorList>
            <person name="Dehal P."/>
            <person name="Satou Y."/>
            <person name="Campbell R.K."/>
            <person name="Chapman J."/>
            <person name="Degnan B."/>
            <person name="De Tomaso A."/>
            <person name="Davidson B."/>
            <person name="Di Gregorio A."/>
            <person name="Gelpke M."/>
            <person name="Goodstein D.M."/>
            <person name="Harafuji N."/>
            <person name="Hastings K.E."/>
            <person name="Ho I."/>
            <person name="Hotta K."/>
            <person name="Huang W."/>
            <person name="Kawashima T."/>
            <person name="Lemaire P."/>
            <person name="Martinez D."/>
            <person name="Meinertzhagen I.A."/>
            <person name="Necula S."/>
            <person name="Nonaka M."/>
            <person name="Putnam N."/>
            <person name="Rash S."/>
            <person name="Saiga H."/>
            <person name="Satake M."/>
            <person name="Terry A."/>
            <person name="Yamada L."/>
            <person name="Wang H.G."/>
            <person name="Awazu S."/>
            <person name="Azumi K."/>
            <person name="Boore J."/>
            <person name="Branno M."/>
            <person name="Chin-Bow S."/>
            <person name="DeSantis R."/>
            <person name="Doyle S."/>
            <person name="Francino P."/>
            <person name="Keys D.N."/>
            <person name="Haga S."/>
            <person name="Hayashi H."/>
            <person name="Hino K."/>
            <person name="Imai K.S."/>
            <person name="Inaba K."/>
            <person name="Kano S."/>
            <person name="Kobayashi K."/>
            <person name="Kobayashi M."/>
            <person name="Lee B.I."/>
            <person name="Makabe K.W."/>
            <person name="Manohar C."/>
            <person name="Matassi G."/>
            <person name="Medina M."/>
            <person name="Mochizuki Y."/>
            <person name="Mount S."/>
            <person name="Morishita T."/>
            <person name="Miura S."/>
            <person name="Nakayama A."/>
            <person name="Nishizaka S."/>
            <person name="Nomoto H."/>
            <person name="Ohta F."/>
            <person name="Oishi K."/>
            <person name="Rigoutsos I."/>
            <person name="Sano M."/>
            <person name="Sasaki A."/>
            <person name="Sasakura Y."/>
            <person name="Shoguchi E."/>
            <person name="Shin-i T."/>
            <person name="Spagnuolo A."/>
            <person name="Stainier D."/>
            <person name="Suzuki M.M."/>
            <person name="Tassy O."/>
            <person name="Takatori N."/>
            <person name="Tokuoka M."/>
            <person name="Yagi K."/>
            <person name="Yoshizaki F."/>
            <person name="Wada S."/>
            <person name="Zhang C."/>
            <person name="Hyatt P.D."/>
            <person name="Larimer F."/>
            <person name="Detter C."/>
            <person name="Doggett N."/>
            <person name="Glavina T."/>
            <person name="Hawkins T."/>
            <person name="Richardson P."/>
            <person name="Lucas S."/>
            <person name="Kohara Y."/>
            <person name="Levine M."/>
            <person name="Satoh N."/>
            <person name="Rokhsar D.S."/>
        </authorList>
    </citation>
    <scope>NUCLEOTIDE SEQUENCE [LARGE SCALE GENOMIC DNA]</scope>
</reference>
<protein>
    <recommendedName>
        <fullName evidence="7">Phospholipase B-like</fullName>
        <ecNumber evidence="7">3.1.1.-</ecNumber>
    </recommendedName>
</protein>
<dbReference type="HOGENOM" id="CLU_2176652_0_0_1"/>
<evidence type="ECO:0000256" key="4">
    <source>
        <dbReference type="ARBA" id="ARBA00022963"/>
    </source>
</evidence>
<comment type="similarity">
    <text evidence="1 7">Belongs to the phospholipase B-like family.</text>
</comment>
<name>F6S788_CIOIN</name>
<dbReference type="InterPro" id="IPR043041">
    <property type="entry name" value="PLipase_B-like_dom2"/>
</dbReference>
<evidence type="ECO:0000313" key="9">
    <source>
        <dbReference type="Proteomes" id="UP000008144"/>
    </source>
</evidence>
<evidence type="ECO:0000256" key="1">
    <source>
        <dbReference type="ARBA" id="ARBA00007835"/>
    </source>
</evidence>
<dbReference type="GO" id="GO:0016042">
    <property type="term" value="P:lipid catabolic process"/>
    <property type="evidence" value="ECO:0007669"/>
    <property type="project" value="UniProtKB-KW"/>
</dbReference>
<dbReference type="GO" id="GO:0004620">
    <property type="term" value="F:phospholipase activity"/>
    <property type="evidence" value="ECO:0007669"/>
    <property type="project" value="InterPro"/>
</dbReference>
<evidence type="ECO:0000256" key="3">
    <source>
        <dbReference type="ARBA" id="ARBA00022801"/>
    </source>
</evidence>
<reference evidence="8" key="2">
    <citation type="submission" date="2025-08" db="UniProtKB">
        <authorList>
            <consortium name="Ensembl"/>
        </authorList>
    </citation>
    <scope>IDENTIFICATION</scope>
</reference>
<dbReference type="AlphaFoldDB" id="F6S788"/>
<organism evidence="8 9">
    <name type="scientific">Ciona intestinalis</name>
    <name type="common">Transparent sea squirt</name>
    <name type="synonym">Ascidia intestinalis</name>
    <dbReference type="NCBI Taxonomy" id="7719"/>
    <lineage>
        <taxon>Eukaryota</taxon>
        <taxon>Metazoa</taxon>
        <taxon>Chordata</taxon>
        <taxon>Tunicata</taxon>
        <taxon>Ascidiacea</taxon>
        <taxon>Phlebobranchia</taxon>
        <taxon>Cionidae</taxon>
        <taxon>Ciona</taxon>
    </lineage>
</organism>
<keyword evidence="4 7" id="KW-0442">Lipid degradation</keyword>
<sequence length="110" mass="12440">MCNPMSTFCLNLKKFLESNMEFMISMIKNNPDSPYWKQVELNLLQLQGLEDAYYGEAMNFNSTLHLKPMGLILININGDLESLQTVLSEDHVNHHHVIGSGSCSALIKLL</sequence>
<dbReference type="PANTHER" id="PTHR12370:SF3">
    <property type="entry name" value="PHOSPHOLIPASE B-LIKE 2-RELATED"/>
    <property type="match status" value="1"/>
</dbReference>
<dbReference type="PANTHER" id="PTHR12370">
    <property type="entry name" value="PHOSPHOLIPASE B-RELATED"/>
    <property type="match status" value="1"/>
</dbReference>
<dbReference type="Pfam" id="PF04916">
    <property type="entry name" value="Phospholip_B"/>
    <property type="match status" value="1"/>
</dbReference>
<keyword evidence="2" id="KW-0732">Signal</keyword>
<keyword evidence="5 7" id="KW-0443">Lipid metabolism</keyword>
<evidence type="ECO:0000256" key="2">
    <source>
        <dbReference type="ARBA" id="ARBA00022729"/>
    </source>
</evidence>
<evidence type="ECO:0000256" key="6">
    <source>
        <dbReference type="ARBA" id="ARBA00023180"/>
    </source>
</evidence>
<dbReference type="InParanoid" id="F6S788"/>
<keyword evidence="9" id="KW-1185">Reference proteome</keyword>
<dbReference type="EC" id="3.1.1.-" evidence="7"/>
<evidence type="ECO:0000313" key="8">
    <source>
        <dbReference type="Ensembl" id="ENSCINP00000026967.2"/>
    </source>
</evidence>
<dbReference type="InterPro" id="IPR007000">
    <property type="entry name" value="PLipase_B-like"/>
</dbReference>
<keyword evidence="3 7" id="KW-0378">Hydrolase</keyword>